<name>A0A238VTW0_9RHOB</name>
<dbReference type="InterPro" id="IPR052516">
    <property type="entry name" value="N-heterocyclic_Hydroxylase"/>
</dbReference>
<dbReference type="GO" id="GO:0016491">
    <property type="term" value="F:oxidoreductase activity"/>
    <property type="evidence" value="ECO:0007669"/>
    <property type="project" value="InterPro"/>
</dbReference>
<dbReference type="Pfam" id="PF02738">
    <property type="entry name" value="MoCoBD_1"/>
    <property type="match status" value="1"/>
</dbReference>
<organism evidence="2 3">
    <name type="scientific">Puniceibacterium sediminis</name>
    <dbReference type="NCBI Taxonomy" id="1608407"/>
    <lineage>
        <taxon>Bacteria</taxon>
        <taxon>Pseudomonadati</taxon>
        <taxon>Pseudomonadota</taxon>
        <taxon>Alphaproteobacteria</taxon>
        <taxon>Rhodobacterales</taxon>
        <taxon>Paracoccaceae</taxon>
        <taxon>Puniceibacterium</taxon>
    </lineage>
</organism>
<dbReference type="AlphaFoldDB" id="A0A238VTW0"/>
<evidence type="ECO:0000313" key="2">
    <source>
        <dbReference type="EMBL" id="SNR37233.1"/>
    </source>
</evidence>
<dbReference type="Gene3D" id="3.30.365.10">
    <property type="entry name" value="Aldehyde oxidase/xanthine dehydrogenase, molybdopterin binding domain"/>
    <property type="match status" value="2"/>
</dbReference>
<dbReference type="EMBL" id="FZNN01000003">
    <property type="protein sequence ID" value="SNR37233.1"/>
    <property type="molecule type" value="Genomic_DNA"/>
</dbReference>
<dbReference type="InterPro" id="IPR008274">
    <property type="entry name" value="AldOxase/xan_DH_MoCoBD1"/>
</dbReference>
<dbReference type="Proteomes" id="UP000198417">
    <property type="component" value="Unassembled WGS sequence"/>
</dbReference>
<sequence>MNRPKLDTAAKSNGNAIKSAVAQTLGIDDGDITLNVMLAGGSFGRRAQTTAQIGRKIAEIAKPAGTDGAWKLIWNRTDDLTGGYYRPLTVHKMRTGLNADRNILGWENTVANQSIMTGHFL</sequence>
<dbReference type="OrthoDB" id="9767994at2"/>
<gene>
    <name evidence="2" type="ORF">SAMN06265370_103101</name>
</gene>
<keyword evidence="3" id="KW-1185">Reference proteome</keyword>
<evidence type="ECO:0000259" key="1">
    <source>
        <dbReference type="Pfam" id="PF02738"/>
    </source>
</evidence>
<dbReference type="InterPro" id="IPR037165">
    <property type="entry name" value="AldOxase/xan_DH_Mopterin-bd_sf"/>
</dbReference>
<dbReference type="SUPFAM" id="SSF56003">
    <property type="entry name" value="Molybdenum cofactor-binding domain"/>
    <property type="match status" value="1"/>
</dbReference>
<dbReference type="RefSeq" id="WP_089269419.1">
    <property type="nucleotide sequence ID" value="NZ_FZNN01000003.1"/>
</dbReference>
<evidence type="ECO:0000313" key="3">
    <source>
        <dbReference type="Proteomes" id="UP000198417"/>
    </source>
</evidence>
<dbReference type="PANTHER" id="PTHR47495">
    <property type="entry name" value="ALDEHYDE DEHYDROGENASE"/>
    <property type="match status" value="1"/>
</dbReference>
<dbReference type="PANTHER" id="PTHR47495:SF2">
    <property type="entry name" value="ALDEHYDE DEHYDROGENASE"/>
    <property type="match status" value="1"/>
</dbReference>
<protein>
    <submittedName>
        <fullName evidence="2">Molybdopterin-binding domain of aldehyde dehydrogenase</fullName>
    </submittedName>
</protein>
<proteinExistence type="predicted"/>
<reference evidence="2 3" key="1">
    <citation type="submission" date="2017-06" db="EMBL/GenBank/DDBJ databases">
        <authorList>
            <person name="Kim H.J."/>
            <person name="Triplett B.A."/>
        </authorList>
    </citation>
    <scope>NUCLEOTIDE SEQUENCE [LARGE SCALE GENOMIC DNA]</scope>
    <source>
        <strain evidence="2 3">DSM 29052</strain>
    </source>
</reference>
<feature type="domain" description="Aldehyde oxidase/xanthine dehydrogenase first molybdopterin binding" evidence="1">
    <location>
        <begin position="15"/>
        <end position="112"/>
    </location>
</feature>
<accession>A0A238VTW0</accession>